<dbReference type="SUPFAM" id="SSF56112">
    <property type="entry name" value="Protein kinase-like (PK-like)"/>
    <property type="match status" value="1"/>
</dbReference>
<dbReference type="GO" id="GO:0070525">
    <property type="term" value="P:tRNA threonylcarbamoyladenosine metabolic process"/>
    <property type="evidence" value="ECO:0007669"/>
    <property type="project" value="TreeGrafter"/>
</dbReference>
<dbReference type="Pfam" id="PF06293">
    <property type="entry name" value="Kdo"/>
    <property type="match status" value="1"/>
</dbReference>
<keyword evidence="5" id="KW-0597">Phosphoprotein</keyword>
<dbReference type="GO" id="GO:0005829">
    <property type="term" value="C:cytosol"/>
    <property type="evidence" value="ECO:0007669"/>
    <property type="project" value="TreeGrafter"/>
</dbReference>
<keyword evidence="10" id="KW-0378">Hydrolase</keyword>
<proteinExistence type="inferred from homology"/>
<dbReference type="FunFam" id="1.10.510.10:FF:000323">
    <property type="entry name" value="TP53-regulating kinase, putative"/>
    <property type="match status" value="1"/>
</dbReference>
<accession>D8LF20</accession>
<dbReference type="GO" id="GO:0005634">
    <property type="term" value="C:nucleus"/>
    <property type="evidence" value="ECO:0007669"/>
    <property type="project" value="UniProtKB-SubCell"/>
</dbReference>
<dbReference type="InterPro" id="IPR008266">
    <property type="entry name" value="Tyr_kinase_AS"/>
</dbReference>
<keyword evidence="9 16" id="KW-0418">Kinase</keyword>
<gene>
    <name evidence="16" type="primary">PK</name>
    <name evidence="16" type="ORF">Esi_0014_0194</name>
</gene>
<keyword evidence="8" id="KW-0547">Nucleotide-binding</keyword>
<keyword evidence="17" id="KW-1185">Reference proteome</keyword>
<evidence type="ECO:0000256" key="1">
    <source>
        <dbReference type="ARBA" id="ARBA00004123"/>
    </source>
</evidence>
<keyword evidence="4 16" id="KW-0723">Serine/threonine-protein kinase</keyword>
<feature type="domain" description="Protein kinase" evidence="15">
    <location>
        <begin position="1"/>
        <end position="216"/>
    </location>
</feature>
<dbReference type="GO" id="GO:0005524">
    <property type="term" value="F:ATP binding"/>
    <property type="evidence" value="ECO:0007669"/>
    <property type="project" value="UniProtKB-KW"/>
</dbReference>
<keyword evidence="6" id="KW-0808">Transferase</keyword>
<evidence type="ECO:0000256" key="7">
    <source>
        <dbReference type="ARBA" id="ARBA00022694"/>
    </source>
</evidence>
<dbReference type="EMBL" id="FN648000">
    <property type="protein sequence ID" value="CBN79840.1"/>
    <property type="molecule type" value="Genomic_DNA"/>
</dbReference>
<evidence type="ECO:0000313" key="16">
    <source>
        <dbReference type="EMBL" id="CBN79840.1"/>
    </source>
</evidence>
<evidence type="ECO:0000256" key="12">
    <source>
        <dbReference type="ARBA" id="ARBA00023242"/>
    </source>
</evidence>
<sequence length="216" mass="23875">MELLSQGAEARVFATTFCGRPAVVKERFRKTYRLPALDEKLTTKRTLQEARCMLKARKAGVRTPCLYQLDSANTKITMEKVDGITAKQFLLDCLQKGDSAAALKVAGEIGKMVAKMHDAQVVHGDLTTSNFMVRSGPGEGDVVAIDFGLASSKPLPEDKAVDLYVLERAFISTHENADPLVNEVMRAYKAASRKADATLHKLSEVRRRGRKREMFG</sequence>
<dbReference type="PROSITE" id="PS50011">
    <property type="entry name" value="PROTEIN_KINASE_DOM"/>
    <property type="match status" value="1"/>
</dbReference>
<evidence type="ECO:0000256" key="6">
    <source>
        <dbReference type="ARBA" id="ARBA00022679"/>
    </source>
</evidence>
<keyword evidence="7" id="KW-0819">tRNA processing</keyword>
<evidence type="ECO:0000256" key="11">
    <source>
        <dbReference type="ARBA" id="ARBA00022840"/>
    </source>
</evidence>
<dbReference type="OMA" id="HKLYMEY"/>
<dbReference type="OrthoDB" id="3399at2759"/>
<evidence type="ECO:0000256" key="3">
    <source>
        <dbReference type="ARBA" id="ARBA00012513"/>
    </source>
</evidence>
<evidence type="ECO:0000256" key="14">
    <source>
        <dbReference type="ARBA" id="ARBA00048679"/>
    </source>
</evidence>
<keyword evidence="11" id="KW-0067">ATP-binding</keyword>
<dbReference type="InterPro" id="IPR000719">
    <property type="entry name" value="Prot_kinase_dom"/>
</dbReference>
<dbReference type="FunCoup" id="D8LF20">
    <property type="interactions" value="172"/>
</dbReference>
<comment type="catalytic activity">
    <reaction evidence="13">
        <text>L-threonyl-[protein] + ATP = O-phospho-L-threonyl-[protein] + ADP + H(+)</text>
        <dbReference type="Rhea" id="RHEA:46608"/>
        <dbReference type="Rhea" id="RHEA-COMP:11060"/>
        <dbReference type="Rhea" id="RHEA-COMP:11605"/>
        <dbReference type="ChEBI" id="CHEBI:15378"/>
        <dbReference type="ChEBI" id="CHEBI:30013"/>
        <dbReference type="ChEBI" id="CHEBI:30616"/>
        <dbReference type="ChEBI" id="CHEBI:61977"/>
        <dbReference type="ChEBI" id="CHEBI:456216"/>
        <dbReference type="EC" id="2.7.11.1"/>
    </reaction>
</comment>
<evidence type="ECO:0000259" key="15">
    <source>
        <dbReference type="PROSITE" id="PS50011"/>
    </source>
</evidence>
<dbReference type="Proteomes" id="UP000002630">
    <property type="component" value="Linkage Group LG11"/>
</dbReference>
<comment type="subcellular location">
    <subcellularLocation>
        <location evidence="1">Nucleus</location>
    </subcellularLocation>
</comment>
<dbReference type="InParanoid" id="D8LF20"/>
<dbReference type="EC" id="2.7.11.1" evidence="3"/>
<evidence type="ECO:0000256" key="5">
    <source>
        <dbReference type="ARBA" id="ARBA00022553"/>
    </source>
</evidence>
<dbReference type="NCBIfam" id="TIGR03724">
    <property type="entry name" value="arch_bud32"/>
    <property type="match status" value="1"/>
</dbReference>
<protein>
    <recommendedName>
        <fullName evidence="3">non-specific serine/threonine protein kinase</fullName>
        <ecNumber evidence="3">2.7.11.1</ecNumber>
    </recommendedName>
</protein>
<comment type="catalytic activity">
    <reaction evidence="14">
        <text>L-seryl-[protein] + ATP = O-phospho-L-seryl-[protein] + ADP + H(+)</text>
        <dbReference type="Rhea" id="RHEA:17989"/>
        <dbReference type="Rhea" id="RHEA-COMP:9863"/>
        <dbReference type="Rhea" id="RHEA-COMP:11604"/>
        <dbReference type="ChEBI" id="CHEBI:15378"/>
        <dbReference type="ChEBI" id="CHEBI:29999"/>
        <dbReference type="ChEBI" id="CHEBI:30616"/>
        <dbReference type="ChEBI" id="CHEBI:83421"/>
        <dbReference type="ChEBI" id="CHEBI:456216"/>
        <dbReference type="EC" id="2.7.11.1"/>
    </reaction>
</comment>
<reference evidence="16 17" key="1">
    <citation type="journal article" date="2010" name="Nature">
        <title>The Ectocarpus genome and the independent evolution of multicellularity in brown algae.</title>
        <authorList>
            <person name="Cock J.M."/>
            <person name="Sterck L."/>
            <person name="Rouze P."/>
            <person name="Scornet D."/>
            <person name="Allen A.E."/>
            <person name="Amoutzias G."/>
            <person name="Anthouard V."/>
            <person name="Artiguenave F."/>
            <person name="Aury J.M."/>
            <person name="Badger J.H."/>
            <person name="Beszteri B."/>
            <person name="Billiau K."/>
            <person name="Bonnet E."/>
            <person name="Bothwell J.H."/>
            <person name="Bowler C."/>
            <person name="Boyen C."/>
            <person name="Brownlee C."/>
            <person name="Carrano C.J."/>
            <person name="Charrier B."/>
            <person name="Cho G.Y."/>
            <person name="Coelho S.M."/>
            <person name="Collen J."/>
            <person name="Corre E."/>
            <person name="Da Silva C."/>
            <person name="Delage L."/>
            <person name="Delaroque N."/>
            <person name="Dittami S.M."/>
            <person name="Doulbeau S."/>
            <person name="Elias M."/>
            <person name="Farnham G."/>
            <person name="Gachon C.M."/>
            <person name="Gschloessl B."/>
            <person name="Heesch S."/>
            <person name="Jabbari K."/>
            <person name="Jubin C."/>
            <person name="Kawai H."/>
            <person name="Kimura K."/>
            <person name="Kloareg B."/>
            <person name="Kupper F.C."/>
            <person name="Lang D."/>
            <person name="Le Bail A."/>
            <person name="Leblanc C."/>
            <person name="Lerouge P."/>
            <person name="Lohr M."/>
            <person name="Lopez P.J."/>
            <person name="Martens C."/>
            <person name="Maumus F."/>
            <person name="Michel G."/>
            <person name="Miranda-Saavedra D."/>
            <person name="Morales J."/>
            <person name="Moreau H."/>
            <person name="Motomura T."/>
            <person name="Nagasato C."/>
            <person name="Napoli C.A."/>
            <person name="Nelson D.R."/>
            <person name="Nyvall-Collen P."/>
            <person name="Peters A.F."/>
            <person name="Pommier C."/>
            <person name="Potin P."/>
            <person name="Poulain J."/>
            <person name="Quesneville H."/>
            <person name="Read B."/>
            <person name="Rensing S.A."/>
            <person name="Ritter A."/>
            <person name="Rousvoal S."/>
            <person name="Samanta M."/>
            <person name="Samson G."/>
            <person name="Schroeder D.C."/>
            <person name="Segurens B."/>
            <person name="Strittmatter M."/>
            <person name="Tonon T."/>
            <person name="Tregear J.W."/>
            <person name="Valentin K."/>
            <person name="von Dassow P."/>
            <person name="Yamagishi T."/>
            <person name="Van de Peer Y."/>
            <person name="Wincker P."/>
        </authorList>
    </citation>
    <scope>NUCLEOTIDE SEQUENCE [LARGE SCALE GENOMIC DNA]</scope>
    <source>
        <strain evidence="17">Ec32 / CCAP1310/4</strain>
    </source>
</reference>
<evidence type="ECO:0000256" key="4">
    <source>
        <dbReference type="ARBA" id="ARBA00022527"/>
    </source>
</evidence>
<dbReference type="Gene3D" id="1.10.510.10">
    <property type="entry name" value="Transferase(Phosphotransferase) domain 1"/>
    <property type="match status" value="1"/>
</dbReference>
<dbReference type="PANTHER" id="PTHR12209">
    <property type="entry name" value="NON-SPECIFIC SERINE/THREONINE PROTEIN KINASE"/>
    <property type="match status" value="1"/>
</dbReference>
<organism evidence="16 17">
    <name type="scientific">Ectocarpus siliculosus</name>
    <name type="common">Brown alga</name>
    <name type="synonym">Conferva siliculosa</name>
    <dbReference type="NCBI Taxonomy" id="2880"/>
    <lineage>
        <taxon>Eukaryota</taxon>
        <taxon>Sar</taxon>
        <taxon>Stramenopiles</taxon>
        <taxon>Ochrophyta</taxon>
        <taxon>PX clade</taxon>
        <taxon>Phaeophyceae</taxon>
        <taxon>Ectocarpales</taxon>
        <taxon>Ectocarpaceae</taxon>
        <taxon>Ectocarpus</taxon>
    </lineage>
</organism>
<dbReference type="GO" id="GO:0016787">
    <property type="term" value="F:hydrolase activity"/>
    <property type="evidence" value="ECO:0007669"/>
    <property type="project" value="UniProtKB-KW"/>
</dbReference>
<dbReference type="PANTHER" id="PTHR12209:SF0">
    <property type="entry name" value="EKC_KEOPS COMPLEX SUBUNIT TP53RK"/>
    <property type="match status" value="1"/>
</dbReference>
<evidence type="ECO:0000256" key="8">
    <source>
        <dbReference type="ARBA" id="ARBA00022741"/>
    </source>
</evidence>
<dbReference type="STRING" id="2880.D8LF20"/>
<evidence type="ECO:0000256" key="9">
    <source>
        <dbReference type="ARBA" id="ARBA00022777"/>
    </source>
</evidence>
<evidence type="ECO:0000256" key="10">
    <source>
        <dbReference type="ARBA" id="ARBA00022801"/>
    </source>
</evidence>
<dbReference type="AlphaFoldDB" id="D8LF20"/>
<dbReference type="Gene3D" id="3.30.200.20">
    <property type="entry name" value="Phosphorylase Kinase, domain 1"/>
    <property type="match status" value="1"/>
</dbReference>
<keyword evidence="12" id="KW-0539">Nucleus</keyword>
<dbReference type="GO" id="GO:0004674">
    <property type="term" value="F:protein serine/threonine kinase activity"/>
    <property type="evidence" value="ECO:0007669"/>
    <property type="project" value="UniProtKB-KW"/>
</dbReference>
<dbReference type="FunFam" id="3.30.200.20:FF:000201">
    <property type="entry name" value="TP53-regulating kinase isoform X1"/>
    <property type="match status" value="1"/>
</dbReference>
<dbReference type="InterPro" id="IPR022495">
    <property type="entry name" value="Bud32"/>
</dbReference>
<comment type="similarity">
    <text evidence="2">Belongs to the protein kinase superfamily. BUD32 family.</text>
</comment>
<dbReference type="GO" id="GO:0008033">
    <property type="term" value="P:tRNA processing"/>
    <property type="evidence" value="ECO:0007669"/>
    <property type="project" value="UniProtKB-KW"/>
</dbReference>
<evidence type="ECO:0000313" key="17">
    <source>
        <dbReference type="Proteomes" id="UP000002630"/>
    </source>
</evidence>
<evidence type="ECO:0000256" key="2">
    <source>
        <dbReference type="ARBA" id="ARBA00010630"/>
    </source>
</evidence>
<dbReference type="GO" id="GO:0000408">
    <property type="term" value="C:EKC/KEOPS complex"/>
    <property type="evidence" value="ECO:0007669"/>
    <property type="project" value="TreeGrafter"/>
</dbReference>
<dbReference type="EMBL" id="FN649736">
    <property type="protein sequence ID" value="CBN79840.1"/>
    <property type="molecule type" value="Genomic_DNA"/>
</dbReference>
<dbReference type="InterPro" id="IPR011009">
    <property type="entry name" value="Kinase-like_dom_sf"/>
</dbReference>
<name>D8LF20_ECTSI</name>
<evidence type="ECO:0000256" key="13">
    <source>
        <dbReference type="ARBA" id="ARBA00047899"/>
    </source>
</evidence>
<dbReference type="PROSITE" id="PS00109">
    <property type="entry name" value="PROTEIN_KINASE_TYR"/>
    <property type="match status" value="1"/>
</dbReference>